<keyword evidence="1" id="KW-0472">Membrane</keyword>
<comment type="caution">
    <text evidence="3">The sequence shown here is derived from an EMBL/GenBank/DDBJ whole genome shotgun (WGS) entry which is preliminary data.</text>
</comment>
<organism evidence="3 4">
    <name type="scientific">Crepidotus variabilis</name>
    <dbReference type="NCBI Taxonomy" id="179855"/>
    <lineage>
        <taxon>Eukaryota</taxon>
        <taxon>Fungi</taxon>
        <taxon>Dikarya</taxon>
        <taxon>Basidiomycota</taxon>
        <taxon>Agaricomycotina</taxon>
        <taxon>Agaricomycetes</taxon>
        <taxon>Agaricomycetidae</taxon>
        <taxon>Agaricales</taxon>
        <taxon>Agaricineae</taxon>
        <taxon>Crepidotaceae</taxon>
        <taxon>Crepidotus</taxon>
    </lineage>
</organism>
<accession>A0A9P6EA93</accession>
<dbReference type="Proteomes" id="UP000807306">
    <property type="component" value="Unassembled WGS sequence"/>
</dbReference>
<dbReference type="EMBL" id="MU157884">
    <property type="protein sequence ID" value="KAF9525426.1"/>
    <property type="molecule type" value="Genomic_DNA"/>
</dbReference>
<keyword evidence="1" id="KW-1133">Transmembrane helix</keyword>
<proteinExistence type="predicted"/>
<feature type="transmembrane region" description="Helical" evidence="1">
    <location>
        <begin position="172"/>
        <end position="193"/>
    </location>
</feature>
<feature type="transmembrane region" description="Helical" evidence="1">
    <location>
        <begin position="213"/>
        <end position="234"/>
    </location>
</feature>
<dbReference type="AlphaFoldDB" id="A0A9P6EA93"/>
<feature type="transmembrane region" description="Helical" evidence="1">
    <location>
        <begin position="15"/>
        <end position="33"/>
    </location>
</feature>
<evidence type="ECO:0000313" key="3">
    <source>
        <dbReference type="EMBL" id="KAF9525426.1"/>
    </source>
</evidence>
<evidence type="ECO:0000256" key="1">
    <source>
        <dbReference type="SAM" id="Phobius"/>
    </source>
</evidence>
<gene>
    <name evidence="3" type="ORF">CPB83DRAFT_859539</name>
</gene>
<sequence>MDDTVTFEDFKTRNYKYYIGLISITILYYDYYLTFAMEIDRMWSRGGFSLAMTLFYVNRYVNIFGHIPVMVEYFWVSSSSHKIQICHSLQSYHQYFSIVVQLVIATLLSIRVYALYGRRRRVLFLLFAVILAAFAAGCWSFISKKKEEKPSIYLPTGCAATHPRDEAIHLTIAWGGMLVFDMIIFLMTLYKALVVPRLGETSLLTILLRDGTLYFACIAASNLANMLTLVYGGLFTRGVATTFTNVISSTMTSRLMLNLRHPALWSNTEQSAQFQGDTDLRFRVASSQTFQESRPKFEEQRSNTGVLNERVFFSLEENTNSVEERSRPVLP</sequence>
<protein>
    <recommendedName>
        <fullName evidence="2">DUF6533 domain-containing protein</fullName>
    </recommendedName>
</protein>
<dbReference type="InterPro" id="IPR045340">
    <property type="entry name" value="DUF6533"/>
</dbReference>
<dbReference type="OrthoDB" id="3261349at2759"/>
<feature type="transmembrane region" description="Helical" evidence="1">
    <location>
        <begin position="123"/>
        <end position="142"/>
    </location>
</feature>
<name>A0A9P6EA93_9AGAR</name>
<feature type="domain" description="DUF6533" evidence="2">
    <location>
        <begin position="18"/>
        <end position="61"/>
    </location>
</feature>
<evidence type="ECO:0000259" key="2">
    <source>
        <dbReference type="Pfam" id="PF20151"/>
    </source>
</evidence>
<evidence type="ECO:0000313" key="4">
    <source>
        <dbReference type="Proteomes" id="UP000807306"/>
    </source>
</evidence>
<feature type="transmembrane region" description="Helical" evidence="1">
    <location>
        <begin position="95"/>
        <end position="116"/>
    </location>
</feature>
<feature type="transmembrane region" description="Helical" evidence="1">
    <location>
        <begin position="54"/>
        <end position="75"/>
    </location>
</feature>
<reference evidence="3" key="1">
    <citation type="submission" date="2020-11" db="EMBL/GenBank/DDBJ databases">
        <authorList>
            <consortium name="DOE Joint Genome Institute"/>
            <person name="Ahrendt S."/>
            <person name="Riley R."/>
            <person name="Andreopoulos W."/>
            <person name="Labutti K."/>
            <person name="Pangilinan J."/>
            <person name="Ruiz-Duenas F.J."/>
            <person name="Barrasa J.M."/>
            <person name="Sanchez-Garcia M."/>
            <person name="Camarero S."/>
            <person name="Miyauchi S."/>
            <person name="Serrano A."/>
            <person name="Linde D."/>
            <person name="Babiker R."/>
            <person name="Drula E."/>
            <person name="Ayuso-Fernandez I."/>
            <person name="Pacheco R."/>
            <person name="Padilla G."/>
            <person name="Ferreira P."/>
            <person name="Barriuso J."/>
            <person name="Kellner H."/>
            <person name="Castanera R."/>
            <person name="Alfaro M."/>
            <person name="Ramirez L."/>
            <person name="Pisabarro A.G."/>
            <person name="Kuo A."/>
            <person name="Tritt A."/>
            <person name="Lipzen A."/>
            <person name="He G."/>
            <person name="Yan M."/>
            <person name="Ng V."/>
            <person name="Cullen D."/>
            <person name="Martin F."/>
            <person name="Rosso M.-N."/>
            <person name="Henrissat B."/>
            <person name="Hibbett D."/>
            <person name="Martinez A.T."/>
            <person name="Grigoriev I.V."/>
        </authorList>
    </citation>
    <scope>NUCLEOTIDE SEQUENCE</scope>
    <source>
        <strain evidence="3">CBS 506.95</strain>
    </source>
</reference>
<keyword evidence="4" id="KW-1185">Reference proteome</keyword>
<dbReference type="Pfam" id="PF20151">
    <property type="entry name" value="DUF6533"/>
    <property type="match status" value="1"/>
</dbReference>
<keyword evidence="1" id="KW-0812">Transmembrane</keyword>